<evidence type="ECO:0000313" key="2">
    <source>
        <dbReference type="Proteomes" id="UP000249696"/>
    </source>
</evidence>
<dbReference type="EMBL" id="QLLN01000008">
    <property type="protein sequence ID" value="RAJ07464.1"/>
    <property type="molecule type" value="Genomic_DNA"/>
</dbReference>
<proteinExistence type="predicted"/>
<protein>
    <submittedName>
        <fullName evidence="1">Uncharacterized protein</fullName>
    </submittedName>
</protein>
<name>A0A327QUX8_9FLAO</name>
<gene>
    <name evidence="1" type="ORF">LV92_03813</name>
</gene>
<reference evidence="1 2" key="1">
    <citation type="submission" date="2018-06" db="EMBL/GenBank/DDBJ databases">
        <title>Genomic Encyclopedia of Archaeal and Bacterial Type Strains, Phase II (KMG-II): from individual species to whole genera.</title>
        <authorList>
            <person name="Goeker M."/>
        </authorList>
    </citation>
    <scope>NUCLEOTIDE SEQUENCE [LARGE SCALE GENOMIC DNA]</scope>
    <source>
        <strain evidence="1 2">DSM 23522</strain>
    </source>
</reference>
<dbReference type="InterPro" id="IPR032710">
    <property type="entry name" value="NTF2-like_dom_sf"/>
</dbReference>
<dbReference type="SUPFAM" id="SSF54427">
    <property type="entry name" value="NTF2-like"/>
    <property type="match status" value="1"/>
</dbReference>
<accession>A0A327QUX8</accession>
<comment type="caution">
    <text evidence="1">The sequence shown here is derived from an EMBL/GenBank/DDBJ whole genome shotgun (WGS) entry which is preliminary data.</text>
</comment>
<dbReference type="AlphaFoldDB" id="A0A327QUX8"/>
<keyword evidence="2" id="KW-1185">Reference proteome</keyword>
<dbReference type="Proteomes" id="UP000249696">
    <property type="component" value="Unassembled WGS sequence"/>
</dbReference>
<dbReference type="Gene3D" id="3.10.450.50">
    <property type="match status" value="1"/>
</dbReference>
<organism evidence="1 2">
    <name type="scientific">Arenibacter echinorum</name>
    <dbReference type="NCBI Taxonomy" id="440515"/>
    <lineage>
        <taxon>Bacteria</taxon>
        <taxon>Pseudomonadati</taxon>
        <taxon>Bacteroidota</taxon>
        <taxon>Flavobacteriia</taxon>
        <taxon>Flavobacteriales</taxon>
        <taxon>Flavobacteriaceae</taxon>
        <taxon>Arenibacter</taxon>
    </lineage>
</organism>
<sequence>MLFEYPFAQAAHFWTLKDGKVIGFQQYLDTQQLNDALNKYHK</sequence>
<evidence type="ECO:0000313" key="1">
    <source>
        <dbReference type="EMBL" id="RAJ07464.1"/>
    </source>
</evidence>